<evidence type="ECO:0000313" key="13">
    <source>
        <dbReference type="Proteomes" id="UP001209083"/>
    </source>
</evidence>
<keyword evidence="10" id="KW-0813">Transport</keyword>
<comment type="activity regulation">
    <text evidence="10">Na(+) is not transported, but it plays an essential structural role and its presence is essential for fluoride channel function.</text>
</comment>
<evidence type="ECO:0000256" key="2">
    <source>
        <dbReference type="ARBA" id="ARBA00022475"/>
    </source>
</evidence>
<dbReference type="PANTHER" id="PTHR28259">
    <property type="entry name" value="FLUORIDE EXPORT PROTEIN 1-RELATED"/>
    <property type="match status" value="1"/>
</dbReference>
<keyword evidence="13" id="KW-1185">Reference proteome</keyword>
<comment type="subcellular location">
    <subcellularLocation>
        <location evidence="1 10">Cell membrane</location>
        <topology evidence="1 10">Multi-pass membrane protein</topology>
    </subcellularLocation>
</comment>
<feature type="binding site" evidence="10">
    <location>
        <position position="90"/>
    </location>
    <ligand>
        <name>Na(+)</name>
        <dbReference type="ChEBI" id="CHEBI:29101"/>
        <note>structural</note>
    </ligand>
</feature>
<name>A0ABY8QSV4_9MICO</name>
<comment type="function">
    <text evidence="9 10">Fluoride-specific ion channel. Important for reducing fluoride concentration in the cell, thus reducing its toxicity.</text>
</comment>
<evidence type="ECO:0000256" key="9">
    <source>
        <dbReference type="ARBA" id="ARBA00049940"/>
    </source>
</evidence>
<protein>
    <recommendedName>
        <fullName evidence="10">Fluoride-specific ion channel FluC</fullName>
    </recommendedName>
</protein>
<keyword evidence="4 10" id="KW-1133">Transmembrane helix</keyword>
<evidence type="ECO:0000313" key="12">
    <source>
        <dbReference type="EMBL" id="WGW12094.1"/>
    </source>
</evidence>
<keyword evidence="2 10" id="KW-1003">Cell membrane</keyword>
<dbReference type="PANTHER" id="PTHR28259:SF1">
    <property type="entry name" value="FLUORIDE EXPORT PROTEIN 1-RELATED"/>
    <property type="match status" value="1"/>
</dbReference>
<sequence>MKTTRKARLRIALILIVVAGGTIGTGLRYGLSLLLPTSEHGWPTATMSANLLGALALGVLLEALVRRGSESVRGRFVRLGIGTGVLGGFTTFSSLAIETERLIADGRYLAGAGYAIGSILAGFLLCLVGVMLAAKGHQWRQSRLPIDPDSDVGQRIQNDGRPAARRARDPRELP</sequence>
<proteinExistence type="inferred from homology"/>
<evidence type="ECO:0000256" key="5">
    <source>
        <dbReference type="ARBA" id="ARBA00023136"/>
    </source>
</evidence>
<dbReference type="Proteomes" id="UP001209083">
    <property type="component" value="Chromosome"/>
</dbReference>
<feature type="region of interest" description="Disordered" evidence="11">
    <location>
        <begin position="144"/>
        <end position="174"/>
    </location>
</feature>
<evidence type="ECO:0000256" key="6">
    <source>
        <dbReference type="ARBA" id="ARBA00023303"/>
    </source>
</evidence>
<comment type="catalytic activity">
    <reaction evidence="8">
        <text>fluoride(in) = fluoride(out)</text>
        <dbReference type="Rhea" id="RHEA:76159"/>
        <dbReference type="ChEBI" id="CHEBI:17051"/>
    </reaction>
    <physiologicalReaction direction="left-to-right" evidence="8">
        <dbReference type="Rhea" id="RHEA:76160"/>
    </physiologicalReaction>
</comment>
<evidence type="ECO:0000256" key="11">
    <source>
        <dbReference type="SAM" id="MobiDB-lite"/>
    </source>
</evidence>
<dbReference type="HAMAP" id="MF_00454">
    <property type="entry name" value="FluC"/>
    <property type="match status" value="1"/>
</dbReference>
<evidence type="ECO:0000256" key="3">
    <source>
        <dbReference type="ARBA" id="ARBA00022692"/>
    </source>
</evidence>
<dbReference type="EMBL" id="CP090958">
    <property type="protein sequence ID" value="WGW12094.1"/>
    <property type="molecule type" value="Genomic_DNA"/>
</dbReference>
<evidence type="ECO:0000256" key="10">
    <source>
        <dbReference type="HAMAP-Rule" id="MF_00454"/>
    </source>
</evidence>
<comment type="similarity">
    <text evidence="7 10">Belongs to the fluoride channel Fluc/FEX (TC 1.A.43) family.</text>
</comment>
<evidence type="ECO:0000256" key="8">
    <source>
        <dbReference type="ARBA" id="ARBA00035585"/>
    </source>
</evidence>
<reference evidence="12 13" key="1">
    <citation type="submission" date="2023-05" db="EMBL/GenBank/DDBJ databases">
        <title>Lithophilousrod everest ZFBP1038 complete genpme.</title>
        <authorList>
            <person name="Tian M."/>
        </authorList>
    </citation>
    <scope>NUCLEOTIDE SEQUENCE [LARGE SCALE GENOMIC DNA]</scope>
    <source>
        <strain evidence="12 13">ZFBP1038</strain>
    </source>
</reference>
<dbReference type="InterPro" id="IPR003691">
    <property type="entry name" value="FluC"/>
</dbReference>
<evidence type="ECO:0000256" key="4">
    <source>
        <dbReference type="ARBA" id="ARBA00022989"/>
    </source>
</evidence>
<keyword evidence="3 10" id="KW-0812">Transmembrane</keyword>
<accession>A0ABY8QSV4</accession>
<feature type="transmembrane region" description="Helical" evidence="10">
    <location>
        <begin position="47"/>
        <end position="65"/>
    </location>
</feature>
<organism evidence="12 13">
    <name type="scientific">Saxibacter everestensis</name>
    <dbReference type="NCBI Taxonomy" id="2909229"/>
    <lineage>
        <taxon>Bacteria</taxon>
        <taxon>Bacillati</taxon>
        <taxon>Actinomycetota</taxon>
        <taxon>Actinomycetes</taxon>
        <taxon>Micrococcales</taxon>
        <taxon>Brevibacteriaceae</taxon>
        <taxon>Saxibacter</taxon>
    </lineage>
</organism>
<evidence type="ECO:0000256" key="1">
    <source>
        <dbReference type="ARBA" id="ARBA00004651"/>
    </source>
</evidence>
<keyword evidence="5 10" id="KW-0472">Membrane</keyword>
<feature type="transmembrane region" description="Helical" evidence="10">
    <location>
        <begin position="12"/>
        <end position="35"/>
    </location>
</feature>
<keyword evidence="6 10" id="KW-0407">Ion channel</keyword>
<gene>
    <name evidence="10" type="primary">fluC</name>
    <name evidence="10" type="synonym">crcB</name>
    <name evidence="12" type="ORF">LWF01_18755</name>
</gene>
<feature type="transmembrane region" description="Helical" evidence="10">
    <location>
        <begin position="77"/>
        <end position="97"/>
    </location>
</feature>
<dbReference type="Pfam" id="PF02537">
    <property type="entry name" value="CRCB"/>
    <property type="match status" value="1"/>
</dbReference>
<keyword evidence="10" id="KW-0406">Ion transport</keyword>
<feature type="transmembrane region" description="Helical" evidence="10">
    <location>
        <begin position="109"/>
        <end position="134"/>
    </location>
</feature>
<keyword evidence="10" id="KW-0915">Sodium</keyword>
<dbReference type="RefSeq" id="WP_349638892.1">
    <property type="nucleotide sequence ID" value="NZ_CP090958.1"/>
</dbReference>
<feature type="binding site" evidence="10">
    <location>
        <position position="87"/>
    </location>
    <ligand>
        <name>Na(+)</name>
        <dbReference type="ChEBI" id="CHEBI:29101"/>
        <note>structural</note>
    </ligand>
</feature>
<evidence type="ECO:0000256" key="7">
    <source>
        <dbReference type="ARBA" id="ARBA00035120"/>
    </source>
</evidence>
<keyword evidence="10" id="KW-0479">Metal-binding</keyword>